<evidence type="ECO:0000313" key="4">
    <source>
        <dbReference type="Proteomes" id="UP000594262"/>
    </source>
</evidence>
<feature type="signal peptide" evidence="2">
    <location>
        <begin position="1"/>
        <end position="19"/>
    </location>
</feature>
<organism evidence="3 4">
    <name type="scientific">Clytia hemisphaerica</name>
    <dbReference type="NCBI Taxonomy" id="252671"/>
    <lineage>
        <taxon>Eukaryota</taxon>
        <taxon>Metazoa</taxon>
        <taxon>Cnidaria</taxon>
        <taxon>Hydrozoa</taxon>
        <taxon>Hydroidolina</taxon>
        <taxon>Leptothecata</taxon>
        <taxon>Obeliida</taxon>
        <taxon>Clytiidae</taxon>
        <taxon>Clytia</taxon>
    </lineage>
</organism>
<keyword evidence="4" id="KW-1185">Reference proteome</keyword>
<dbReference type="Proteomes" id="UP000594262">
    <property type="component" value="Unplaced"/>
</dbReference>
<evidence type="ECO:0000256" key="1">
    <source>
        <dbReference type="SAM" id="MobiDB-lite"/>
    </source>
</evidence>
<reference evidence="3" key="1">
    <citation type="submission" date="2021-01" db="UniProtKB">
        <authorList>
            <consortium name="EnsemblMetazoa"/>
        </authorList>
    </citation>
    <scope>IDENTIFICATION</scope>
</reference>
<evidence type="ECO:0000256" key="2">
    <source>
        <dbReference type="SAM" id="SignalP"/>
    </source>
</evidence>
<name>A0A7M5X852_9CNID</name>
<evidence type="ECO:0000313" key="3">
    <source>
        <dbReference type="EnsemblMetazoa" id="CLYHEMP018733.1"/>
    </source>
</evidence>
<sequence length="186" mass="22374">MFVYFKILLFLSFLKYLSNYEIAATYIRENEDKENFRENDFSKSFDNPKLVLLDNFHHPEHRTQSKGKDNDMQTLLEDDSAGSENGYSLDESKVQHLESMKDADFDEEEYERLDEDWIQKVAADEKRKRKRNRRRRRRRRRRRTLISLPVRSPPTCVETDTQICRWLLVNGELKFVCERVPTITCN</sequence>
<evidence type="ECO:0008006" key="5">
    <source>
        <dbReference type="Google" id="ProtNLM"/>
    </source>
</evidence>
<feature type="chain" id="PRO_5029551073" description="Cnidarian restricted protein" evidence="2">
    <location>
        <begin position="20"/>
        <end position="186"/>
    </location>
</feature>
<protein>
    <recommendedName>
        <fullName evidence="5">Cnidarian restricted protein</fullName>
    </recommendedName>
</protein>
<dbReference type="EnsemblMetazoa" id="CLYHEMT018733.1">
    <property type="protein sequence ID" value="CLYHEMP018733.1"/>
    <property type="gene ID" value="CLYHEMG018733"/>
</dbReference>
<keyword evidence="2" id="KW-0732">Signal</keyword>
<feature type="region of interest" description="Disordered" evidence="1">
    <location>
        <begin position="60"/>
        <end position="93"/>
    </location>
</feature>
<dbReference type="AlphaFoldDB" id="A0A7M5X852"/>
<accession>A0A7M5X852</accession>
<feature type="compositionally biased region" description="Basic and acidic residues" evidence="1">
    <location>
        <begin position="60"/>
        <end position="71"/>
    </location>
</feature>
<proteinExistence type="predicted"/>